<proteinExistence type="predicted"/>
<dbReference type="AlphaFoldDB" id="A0A0D3BK60"/>
<dbReference type="Gramene" id="Bo3g155630.1">
    <property type="protein sequence ID" value="Bo3g155630.1"/>
    <property type="gene ID" value="Bo3g155630"/>
</dbReference>
<evidence type="ECO:0000313" key="2">
    <source>
        <dbReference type="EnsemblPlants" id="Bo3g155630.1"/>
    </source>
</evidence>
<keyword evidence="3" id="KW-1185">Reference proteome</keyword>
<dbReference type="Proteomes" id="UP000032141">
    <property type="component" value="Chromosome C3"/>
</dbReference>
<organism evidence="2 3">
    <name type="scientific">Brassica oleracea var. oleracea</name>
    <dbReference type="NCBI Taxonomy" id="109376"/>
    <lineage>
        <taxon>Eukaryota</taxon>
        <taxon>Viridiplantae</taxon>
        <taxon>Streptophyta</taxon>
        <taxon>Embryophyta</taxon>
        <taxon>Tracheophyta</taxon>
        <taxon>Spermatophyta</taxon>
        <taxon>Magnoliopsida</taxon>
        <taxon>eudicotyledons</taxon>
        <taxon>Gunneridae</taxon>
        <taxon>Pentapetalae</taxon>
        <taxon>rosids</taxon>
        <taxon>malvids</taxon>
        <taxon>Brassicales</taxon>
        <taxon>Brassicaceae</taxon>
        <taxon>Brassiceae</taxon>
        <taxon>Brassica</taxon>
    </lineage>
</organism>
<dbReference type="HOGENOM" id="CLU_1312956_0_0_1"/>
<feature type="compositionally biased region" description="Polar residues" evidence="1">
    <location>
        <begin position="38"/>
        <end position="48"/>
    </location>
</feature>
<reference evidence="2 3" key="1">
    <citation type="journal article" date="2014" name="Genome Biol.">
        <title>Transcriptome and methylome profiling reveals relics of genome dominance in the mesopolyploid Brassica oleracea.</title>
        <authorList>
            <person name="Parkin I.A."/>
            <person name="Koh C."/>
            <person name="Tang H."/>
            <person name="Robinson S.J."/>
            <person name="Kagale S."/>
            <person name="Clarke W.E."/>
            <person name="Town C.D."/>
            <person name="Nixon J."/>
            <person name="Krishnakumar V."/>
            <person name="Bidwell S.L."/>
            <person name="Denoeud F."/>
            <person name="Belcram H."/>
            <person name="Links M.G."/>
            <person name="Just J."/>
            <person name="Clarke C."/>
            <person name="Bender T."/>
            <person name="Huebert T."/>
            <person name="Mason A.S."/>
            <person name="Pires J.C."/>
            <person name="Barker G."/>
            <person name="Moore J."/>
            <person name="Walley P.G."/>
            <person name="Manoli S."/>
            <person name="Batley J."/>
            <person name="Edwards D."/>
            <person name="Nelson M.N."/>
            <person name="Wang X."/>
            <person name="Paterson A.H."/>
            <person name="King G."/>
            <person name="Bancroft I."/>
            <person name="Chalhoub B."/>
            <person name="Sharpe A.G."/>
        </authorList>
    </citation>
    <scope>NUCLEOTIDE SEQUENCE</scope>
    <source>
        <strain evidence="2 3">cv. TO1000</strain>
    </source>
</reference>
<evidence type="ECO:0000313" key="3">
    <source>
        <dbReference type="Proteomes" id="UP000032141"/>
    </source>
</evidence>
<accession>A0A0D3BK60</accession>
<feature type="region of interest" description="Disordered" evidence="1">
    <location>
        <begin position="20"/>
        <end position="56"/>
    </location>
</feature>
<dbReference type="eggNOG" id="KOG1075">
    <property type="taxonomic scope" value="Eukaryota"/>
</dbReference>
<sequence>MEGGSPPVPASVNHVHELRVTSDSSSDQNPHGLHRTTCESSLPTTTRVKSPPSPLTSDGFVAKRLEKIAKEVESIIVSQHFSSFDQELASVLRPLLPSVAICCLMFSSYKLFPLATKKSVAISLISCSEQRNNLIHNQTSIPPASAFYGIDKELRNIISGRRLRKPFRSLMMLWLRSFPSRRAILRFREHDSTNDFLRKVAAAFRGTVPN</sequence>
<dbReference type="EnsemblPlants" id="Bo3g155630.1">
    <property type="protein sequence ID" value="Bo3g155630.1"/>
    <property type="gene ID" value="Bo3g155630"/>
</dbReference>
<evidence type="ECO:0000256" key="1">
    <source>
        <dbReference type="SAM" id="MobiDB-lite"/>
    </source>
</evidence>
<protein>
    <submittedName>
        <fullName evidence="2">Uncharacterized protein</fullName>
    </submittedName>
</protein>
<reference evidence="2" key="2">
    <citation type="submission" date="2015-03" db="UniProtKB">
        <authorList>
            <consortium name="EnsemblPlants"/>
        </authorList>
    </citation>
    <scope>IDENTIFICATION</scope>
</reference>
<name>A0A0D3BK60_BRAOL</name>